<comment type="caution">
    <text evidence="1">The sequence shown here is derived from an EMBL/GenBank/DDBJ whole genome shotgun (WGS) entry which is preliminary data.</text>
</comment>
<keyword evidence="2" id="KW-1185">Reference proteome</keyword>
<dbReference type="EMBL" id="CM039176">
    <property type="protein sequence ID" value="KAH9715094.1"/>
    <property type="molecule type" value="Genomic_DNA"/>
</dbReference>
<dbReference type="Proteomes" id="UP000829398">
    <property type="component" value="Chromosome 7"/>
</dbReference>
<evidence type="ECO:0000313" key="2">
    <source>
        <dbReference type="Proteomes" id="UP000829398"/>
    </source>
</evidence>
<proteinExistence type="predicted"/>
<gene>
    <name evidence="1" type="ORF">KPL71_020908</name>
</gene>
<organism evidence="1 2">
    <name type="scientific">Citrus sinensis</name>
    <name type="common">Sweet orange</name>
    <name type="synonym">Citrus aurantium var. sinensis</name>
    <dbReference type="NCBI Taxonomy" id="2711"/>
    <lineage>
        <taxon>Eukaryota</taxon>
        <taxon>Viridiplantae</taxon>
        <taxon>Streptophyta</taxon>
        <taxon>Embryophyta</taxon>
        <taxon>Tracheophyta</taxon>
        <taxon>Spermatophyta</taxon>
        <taxon>Magnoliopsida</taxon>
        <taxon>eudicotyledons</taxon>
        <taxon>Gunneridae</taxon>
        <taxon>Pentapetalae</taxon>
        <taxon>rosids</taxon>
        <taxon>malvids</taxon>
        <taxon>Sapindales</taxon>
        <taxon>Rutaceae</taxon>
        <taxon>Aurantioideae</taxon>
        <taxon>Citrus</taxon>
    </lineage>
</organism>
<name>A0ACB8JBK4_CITSI</name>
<sequence length="314" mass="34374">MAATAGSIFASSSQFASATRSVSCSNATPSVSSTLVGRPFVLVQFCTTKQKVVDDFNVPCYIRVCCGSSFKGASLPRSSPKQKKTVRITGKVTAAVTTATNPYEEIEEYTRPSWAMFELGKAPVYWKTMNGLPPMSGEKLKIFYNPYAKKLLPNEDFGIGFNGGFNQPFMCGGEPRAMLRKNRGQNDSPFYTIQICVPKHAINLIFSFTNGVEWDGPYRIKFLVPRAWRNKPMDFFNKGLADQLSKDGACEKAIFPDTDVVVDRCVLIGNLAAEGGDRCDLNLVPGCMDPSSPLYDPLANVDDGSCPLDSDIED</sequence>
<protein>
    <submittedName>
        <fullName evidence="1">Protein POST-ILLUMINATION CHLOROPHYLL FLUORESCENCE INCREASE</fullName>
    </submittedName>
</protein>
<accession>A0ACB8JBK4</accession>
<reference evidence="2" key="1">
    <citation type="journal article" date="2023" name="Hortic. Res.">
        <title>A chromosome-level phased genome enabling allele-level studies in sweet orange: a case study on citrus Huanglongbing tolerance.</title>
        <authorList>
            <person name="Wu B."/>
            <person name="Yu Q."/>
            <person name="Deng Z."/>
            <person name="Duan Y."/>
            <person name="Luo F."/>
            <person name="Gmitter F. Jr."/>
        </authorList>
    </citation>
    <scope>NUCLEOTIDE SEQUENCE [LARGE SCALE GENOMIC DNA]</scope>
    <source>
        <strain evidence="2">cv. Valencia</strain>
    </source>
</reference>
<evidence type="ECO:0000313" key="1">
    <source>
        <dbReference type="EMBL" id="KAH9715094.1"/>
    </source>
</evidence>